<dbReference type="STRING" id="1679444.PYTT_1521"/>
<dbReference type="Proteomes" id="UP000176204">
    <property type="component" value="Chromosome I"/>
</dbReference>
<feature type="coiled-coil region" evidence="1">
    <location>
        <begin position="394"/>
        <end position="431"/>
    </location>
</feature>
<feature type="coiled-coil region" evidence="1">
    <location>
        <begin position="220"/>
        <end position="297"/>
    </location>
</feature>
<evidence type="ECO:0000313" key="3">
    <source>
        <dbReference type="Proteomes" id="UP000176204"/>
    </source>
</evidence>
<dbReference type="AlphaFoldDB" id="A0A1C7PAD0"/>
<reference evidence="3" key="1">
    <citation type="submission" date="2016-09" db="EMBL/GenBank/DDBJ databases">
        <authorList>
            <person name="Koehorst J."/>
        </authorList>
    </citation>
    <scope>NUCLEOTIDE SEQUENCE [LARGE SCALE GENOMIC DNA]</scope>
</reference>
<dbReference type="KEGG" id="agl:PYTT_1521"/>
<keyword evidence="1" id="KW-0175">Coiled coil</keyword>
<accession>A0A1C7PAD0</accession>
<dbReference type="EMBL" id="LT629973">
    <property type="protein sequence ID" value="SEH89528.1"/>
    <property type="molecule type" value="Genomic_DNA"/>
</dbReference>
<dbReference type="RefSeq" id="WP_067777360.1">
    <property type="nucleotide sequence ID" value="NZ_LIGX01000035.1"/>
</dbReference>
<gene>
    <name evidence="2" type="ORF">PYTT_1521</name>
</gene>
<feature type="coiled-coil region" evidence="1">
    <location>
        <begin position="785"/>
        <end position="845"/>
    </location>
</feature>
<feature type="coiled-coil region" evidence="1">
    <location>
        <begin position="19"/>
        <end position="71"/>
    </location>
</feature>
<name>A0A1C7PAD0_9BACT</name>
<protein>
    <submittedName>
        <fullName evidence="2">Uncharacterized protein</fullName>
    </submittedName>
</protein>
<proteinExistence type="predicted"/>
<organism evidence="2 3">
    <name type="scientific">Akkermansia glycaniphila</name>
    <dbReference type="NCBI Taxonomy" id="1679444"/>
    <lineage>
        <taxon>Bacteria</taxon>
        <taxon>Pseudomonadati</taxon>
        <taxon>Verrucomicrobiota</taxon>
        <taxon>Verrucomicrobiia</taxon>
        <taxon>Verrucomicrobiales</taxon>
        <taxon>Akkermansiaceae</taxon>
        <taxon>Akkermansia</taxon>
    </lineage>
</organism>
<sequence length="951" mass="105321">MADAEFTITGRTQVDTSGMKDLADTAKDAKDAIDKITATPDASPKVDATGIEGIKDSAQEAKEAVDKLTTTPDAVPRVNTTEIRSVPEVVNEARDAIDEINAVEVAPKVDTSGLERVREVTGQAKQDLEEMSAAMEAAMAGMDAPTQNAMRSLEELLAKYQEMESKLKSGSFEFDFDSEGNVQSLKDVERAIEQVIDAQVMLSDQTSDMDFGGKWGDQVNEDVDKVLNAYNTEVEAAEAAAEKLVAAEEKAQKAAEESADKVIAAYKRKQQQMGRSIDQLKADLEEYKRKMEEAAKAGDKIGQAEAIKGIEDTSKAIKAVGTAGRTASGGSEQAARSMSTLARMFSTGRVEGESLAASIRGIGKALKTGLGPIGWGIIMFEGLSAAGKLWEMFKNKSREAAKQAEEARKKAEEEAKKMKEIKMDAVKAENAHEIQKAADYMYNKALKTTIELERQTQEIKHQLALKQGEIDQDIMDINSERDKNTYKLKIQSVDEGWTPEKLEDELQKNEDARAMELDAKKQEKLMAERDANLQSAYKTFQSVFDLMPSMLNTGGDIIKSSKDVDLFVTKLRAAYVDRSAKKDRMGFMDDVGKDVYEFGLRNEGVSFWGRKSNAEALISSNKSKFDELGKKLNLTEEEMVVFLGQYTDELSDMIGEKRKAYAKEYTSINERVRILEGEVNLDTSGAKKNDKGEYEKEDIQKAASAKGVKADEMKKSYKDGWKLLDQIYKSNQLLEQSIESVGKGMEKRQEISVLRDAANQKTREDEANKYKMEKAFEKIVEGASIEGLKNLYKQAQDALEDAKKNGSKKDIQEAEQFADKVKGILDNKQDAADKMTKEIDDAIAKALKDKSLKKKDRQGLLEMRDKLKKAASDGNLDMSELQQVAPYVDAAAKSAEGVKECVTQMTNATLDMAKSQAKIQGEMEGKFQALADHLQNELDNIKRQMKNKQSN</sequence>
<evidence type="ECO:0000256" key="1">
    <source>
        <dbReference type="SAM" id="Coils"/>
    </source>
</evidence>
<dbReference type="PATRIC" id="fig|1679444.3.peg.1178"/>
<evidence type="ECO:0000313" key="2">
    <source>
        <dbReference type="EMBL" id="SEH89528.1"/>
    </source>
</evidence>
<keyword evidence="3" id="KW-1185">Reference proteome</keyword>